<accession>A0ABW2RYQ3</accession>
<comment type="caution">
    <text evidence="2">The sequence shown here is derived from an EMBL/GenBank/DDBJ whole genome shotgun (WGS) entry which is preliminary data.</text>
</comment>
<evidence type="ECO:0000313" key="3">
    <source>
        <dbReference type="Proteomes" id="UP001596484"/>
    </source>
</evidence>
<keyword evidence="3" id="KW-1185">Reference proteome</keyword>
<feature type="signal peptide" evidence="1">
    <location>
        <begin position="1"/>
        <end position="28"/>
    </location>
</feature>
<protein>
    <submittedName>
        <fullName evidence="2">Uncharacterized protein</fullName>
    </submittedName>
</protein>
<name>A0ABW2RYQ3_9NOCA</name>
<keyword evidence="1" id="KW-0732">Signal</keyword>
<proteinExistence type="predicted"/>
<dbReference type="RefSeq" id="WP_378405533.1">
    <property type="nucleotide sequence ID" value="NZ_JBHTCS010000016.1"/>
</dbReference>
<organism evidence="2 3">
    <name type="scientific">Rhodococcus daqingensis</name>
    <dbReference type="NCBI Taxonomy" id="2479363"/>
    <lineage>
        <taxon>Bacteria</taxon>
        <taxon>Bacillati</taxon>
        <taxon>Actinomycetota</taxon>
        <taxon>Actinomycetes</taxon>
        <taxon>Mycobacteriales</taxon>
        <taxon>Nocardiaceae</taxon>
        <taxon>Rhodococcus</taxon>
    </lineage>
</organism>
<dbReference type="Proteomes" id="UP001596484">
    <property type="component" value="Unassembled WGS sequence"/>
</dbReference>
<sequence length="95" mass="9299">MNTITLRTVTAAAVIAPVLALGAGAAVAGATAPDLPPTAPAVVETTPIAPELITPVVLLPGQTTWQGALGSVLACAPWGLIPLIGPNVAFPICLA</sequence>
<reference evidence="3" key="1">
    <citation type="journal article" date="2019" name="Int. J. Syst. Evol. Microbiol.">
        <title>The Global Catalogue of Microorganisms (GCM) 10K type strain sequencing project: providing services to taxonomists for standard genome sequencing and annotation.</title>
        <authorList>
            <consortium name="The Broad Institute Genomics Platform"/>
            <consortium name="The Broad Institute Genome Sequencing Center for Infectious Disease"/>
            <person name="Wu L."/>
            <person name="Ma J."/>
        </authorList>
    </citation>
    <scope>NUCLEOTIDE SEQUENCE [LARGE SCALE GENOMIC DNA]</scope>
    <source>
        <strain evidence="3">ICMP 19430</strain>
    </source>
</reference>
<evidence type="ECO:0000313" key="2">
    <source>
        <dbReference type="EMBL" id="MFC7448959.1"/>
    </source>
</evidence>
<dbReference type="EMBL" id="JBHTCS010000016">
    <property type="protein sequence ID" value="MFC7448959.1"/>
    <property type="molecule type" value="Genomic_DNA"/>
</dbReference>
<feature type="chain" id="PRO_5046832833" evidence="1">
    <location>
        <begin position="29"/>
        <end position="95"/>
    </location>
</feature>
<evidence type="ECO:0000256" key="1">
    <source>
        <dbReference type="SAM" id="SignalP"/>
    </source>
</evidence>
<gene>
    <name evidence="2" type="ORF">ACFQS9_13760</name>
</gene>